<keyword evidence="3" id="KW-1185">Reference proteome</keyword>
<sequence length="45" mass="4630">METTRANTPAASNSRMDTPATPDEVDSTGTDGRVTSRSDVAMAAS</sequence>
<feature type="compositionally biased region" description="Polar residues" evidence="1">
    <location>
        <begin position="1"/>
        <end position="16"/>
    </location>
</feature>
<protein>
    <submittedName>
        <fullName evidence="2">Uncharacterized protein</fullName>
    </submittedName>
</protein>
<dbReference type="EMBL" id="JAUSZI010000002">
    <property type="protein sequence ID" value="MDQ1028732.1"/>
    <property type="molecule type" value="Genomic_DNA"/>
</dbReference>
<reference evidence="2 3" key="1">
    <citation type="submission" date="2023-07" db="EMBL/GenBank/DDBJ databases">
        <title>Comparative genomics of wheat-associated soil bacteria to identify genetic determinants of phenazine resistance.</title>
        <authorList>
            <person name="Mouncey N."/>
        </authorList>
    </citation>
    <scope>NUCLEOTIDE SEQUENCE [LARGE SCALE GENOMIC DNA]</scope>
    <source>
        <strain evidence="2 3">V2I4</strain>
    </source>
</reference>
<dbReference type="Proteomes" id="UP001230328">
    <property type="component" value="Unassembled WGS sequence"/>
</dbReference>
<gene>
    <name evidence="2" type="ORF">QF035_006314</name>
</gene>
<organism evidence="2 3">
    <name type="scientific">Streptomyces umbrinus</name>
    <dbReference type="NCBI Taxonomy" id="67370"/>
    <lineage>
        <taxon>Bacteria</taxon>
        <taxon>Bacillati</taxon>
        <taxon>Actinomycetota</taxon>
        <taxon>Actinomycetes</taxon>
        <taxon>Kitasatosporales</taxon>
        <taxon>Streptomycetaceae</taxon>
        <taxon>Streptomyces</taxon>
        <taxon>Streptomyces phaeochromogenes group</taxon>
    </lineage>
</organism>
<feature type="compositionally biased region" description="Polar residues" evidence="1">
    <location>
        <begin position="27"/>
        <end position="38"/>
    </location>
</feature>
<comment type="caution">
    <text evidence="2">The sequence shown here is derived from an EMBL/GenBank/DDBJ whole genome shotgun (WGS) entry which is preliminary data.</text>
</comment>
<feature type="region of interest" description="Disordered" evidence="1">
    <location>
        <begin position="1"/>
        <end position="45"/>
    </location>
</feature>
<name>A0ABU0SZK8_9ACTN</name>
<accession>A0ABU0SZK8</accession>
<evidence type="ECO:0000313" key="2">
    <source>
        <dbReference type="EMBL" id="MDQ1028732.1"/>
    </source>
</evidence>
<proteinExistence type="predicted"/>
<evidence type="ECO:0000256" key="1">
    <source>
        <dbReference type="SAM" id="MobiDB-lite"/>
    </source>
</evidence>
<evidence type="ECO:0000313" key="3">
    <source>
        <dbReference type="Proteomes" id="UP001230328"/>
    </source>
</evidence>